<dbReference type="PIRSF" id="PIRSF037903">
    <property type="entry name" value="Subtilisin_rel_GFO_2223"/>
    <property type="match status" value="1"/>
</dbReference>
<dbReference type="Proteomes" id="UP000823636">
    <property type="component" value="Unassembled WGS sequence"/>
</dbReference>
<dbReference type="GO" id="GO:0006508">
    <property type="term" value="P:proteolysis"/>
    <property type="evidence" value="ECO:0007669"/>
    <property type="project" value="UniProtKB-KW"/>
</dbReference>
<evidence type="ECO:0000313" key="10">
    <source>
        <dbReference type="Proteomes" id="UP000823636"/>
    </source>
</evidence>
<dbReference type="PRINTS" id="PR00723">
    <property type="entry name" value="SUBTILISIN"/>
</dbReference>
<organism evidence="9 10">
    <name type="scientific">Candidatus Caccoplasma merdipullorum</name>
    <dbReference type="NCBI Taxonomy" id="2840718"/>
    <lineage>
        <taxon>Bacteria</taxon>
        <taxon>Pseudomonadati</taxon>
        <taxon>Bacteroidota</taxon>
        <taxon>Bacteroidia</taxon>
        <taxon>Bacteroidales</taxon>
        <taxon>Bacteroidaceae</taxon>
        <taxon>Bacteroidaceae incertae sedis</taxon>
        <taxon>Candidatus Caccoplasma</taxon>
    </lineage>
</organism>
<evidence type="ECO:0000256" key="7">
    <source>
        <dbReference type="SAM" id="SignalP"/>
    </source>
</evidence>
<feature type="signal peptide" evidence="7">
    <location>
        <begin position="1"/>
        <end position="19"/>
    </location>
</feature>
<dbReference type="Gene3D" id="3.40.50.200">
    <property type="entry name" value="Peptidase S8/S53 domain"/>
    <property type="match status" value="1"/>
</dbReference>
<evidence type="ECO:0000256" key="6">
    <source>
        <dbReference type="RuleBase" id="RU003355"/>
    </source>
</evidence>
<dbReference type="InterPro" id="IPR015500">
    <property type="entry name" value="Peptidase_S8_subtilisin-rel"/>
</dbReference>
<dbReference type="PANTHER" id="PTHR43399:SF4">
    <property type="entry name" value="CELL WALL-ASSOCIATED PROTEASE"/>
    <property type="match status" value="1"/>
</dbReference>
<feature type="chain" id="PRO_5039044931" evidence="7">
    <location>
        <begin position="20"/>
        <end position="465"/>
    </location>
</feature>
<dbReference type="AlphaFoldDB" id="A0A9D9E4G5"/>
<protein>
    <submittedName>
        <fullName evidence="9">S8 family serine peptidase</fullName>
    </submittedName>
</protein>
<feature type="active site" description="Charge relay system" evidence="5">
    <location>
        <position position="179"/>
    </location>
</feature>
<name>A0A9D9E4G5_9BACT</name>
<evidence type="ECO:0000313" key="9">
    <source>
        <dbReference type="EMBL" id="MBO8438552.1"/>
    </source>
</evidence>
<keyword evidence="7" id="KW-0732">Signal</keyword>
<dbReference type="Pfam" id="PF00082">
    <property type="entry name" value="Peptidase_S8"/>
    <property type="match status" value="1"/>
</dbReference>
<feature type="domain" description="Peptidase S8/S53" evidence="8">
    <location>
        <begin position="170"/>
        <end position="440"/>
    </location>
</feature>
<evidence type="ECO:0000256" key="4">
    <source>
        <dbReference type="ARBA" id="ARBA00022825"/>
    </source>
</evidence>
<dbReference type="InterPro" id="IPR023828">
    <property type="entry name" value="Peptidase_S8_Ser-AS"/>
</dbReference>
<comment type="similarity">
    <text evidence="1 5 6">Belongs to the peptidase S8 family.</text>
</comment>
<evidence type="ECO:0000259" key="8">
    <source>
        <dbReference type="Pfam" id="PF00082"/>
    </source>
</evidence>
<accession>A0A9D9E4G5</accession>
<reference evidence="9" key="1">
    <citation type="submission" date="2020-10" db="EMBL/GenBank/DDBJ databases">
        <authorList>
            <person name="Gilroy R."/>
        </authorList>
    </citation>
    <scope>NUCLEOTIDE SEQUENCE</scope>
    <source>
        <strain evidence="9">G3-4614</strain>
    </source>
</reference>
<sequence length="465" mass="49970">MSRVALAVLMMLTLRCAEAEETAPYLYRIWFTDKNHNTCSTERPEEFLSAKAIERRERQGIGITEEDLPPSEHYITEVLKRGGKAICRSRWLNTVVVASGDARLAAKLKKLPFVKKAEKIYEKEKEKGGYVPNLQYGETDSTCLRNSIYGYSQQAETLNGAYLHSIGYRGQGITIAVLDAGFADADKIPEYIDTARIKGEYDVVNPGGDIYAEHAHGTSVLSIMAAGKRGEFVGCAPEADYILIRTEYFNDEFRQEEDFWVRGAEYADSIGADIINSSLGYSSFDATRRQYAADDRDGNTAVISRGAAAAARKGIAVIVGAGNNGHGGDAPLPFPSDADGILSVGSCNAGKAISVFSSGGYTSDGRIKPEVTAPGENIPVLINGGRLVTASGTSYSAPAVAGLTACLMQALPQYGAKEIIRFVKESADRFTTPAPPYGYGIPDFKKAVQSATASSGATGRTAEQR</sequence>
<dbReference type="InterPro" id="IPR023827">
    <property type="entry name" value="Peptidase_S8_Asp-AS"/>
</dbReference>
<dbReference type="InterPro" id="IPR000209">
    <property type="entry name" value="Peptidase_S8/S53_dom"/>
</dbReference>
<evidence type="ECO:0000256" key="5">
    <source>
        <dbReference type="PROSITE-ProRule" id="PRU01240"/>
    </source>
</evidence>
<keyword evidence="4 5" id="KW-0720">Serine protease</keyword>
<evidence type="ECO:0000256" key="1">
    <source>
        <dbReference type="ARBA" id="ARBA00011073"/>
    </source>
</evidence>
<gene>
    <name evidence="9" type="ORF">IAC54_06605</name>
</gene>
<dbReference type="SUPFAM" id="SSF52743">
    <property type="entry name" value="Subtilisin-like"/>
    <property type="match status" value="1"/>
</dbReference>
<feature type="active site" description="Charge relay system" evidence="5">
    <location>
        <position position="394"/>
    </location>
</feature>
<dbReference type="InterPro" id="IPR017317">
    <property type="entry name" value="Pept_S8_subtilisin_bacteroid-2"/>
</dbReference>
<dbReference type="GO" id="GO:0004252">
    <property type="term" value="F:serine-type endopeptidase activity"/>
    <property type="evidence" value="ECO:0007669"/>
    <property type="project" value="UniProtKB-UniRule"/>
</dbReference>
<evidence type="ECO:0000256" key="3">
    <source>
        <dbReference type="ARBA" id="ARBA00022801"/>
    </source>
</evidence>
<reference evidence="9" key="2">
    <citation type="journal article" date="2021" name="PeerJ">
        <title>Extensive microbial diversity within the chicken gut microbiome revealed by metagenomics and culture.</title>
        <authorList>
            <person name="Gilroy R."/>
            <person name="Ravi A."/>
            <person name="Getino M."/>
            <person name="Pursley I."/>
            <person name="Horton D.L."/>
            <person name="Alikhan N.F."/>
            <person name="Baker D."/>
            <person name="Gharbi K."/>
            <person name="Hall N."/>
            <person name="Watson M."/>
            <person name="Adriaenssens E.M."/>
            <person name="Foster-Nyarko E."/>
            <person name="Jarju S."/>
            <person name="Secka A."/>
            <person name="Antonio M."/>
            <person name="Oren A."/>
            <person name="Chaudhuri R.R."/>
            <person name="La Ragione R."/>
            <person name="Hildebrand F."/>
            <person name="Pallen M.J."/>
        </authorList>
    </citation>
    <scope>NUCLEOTIDE SEQUENCE</scope>
    <source>
        <strain evidence="9">G3-4614</strain>
    </source>
</reference>
<dbReference type="PANTHER" id="PTHR43399">
    <property type="entry name" value="SUBTILISIN-RELATED"/>
    <property type="match status" value="1"/>
</dbReference>
<dbReference type="PROSITE" id="PS00138">
    <property type="entry name" value="SUBTILASE_SER"/>
    <property type="match status" value="1"/>
</dbReference>
<dbReference type="InterPro" id="IPR036852">
    <property type="entry name" value="Peptidase_S8/S53_dom_sf"/>
</dbReference>
<proteinExistence type="inferred from homology"/>
<dbReference type="PROSITE" id="PS51892">
    <property type="entry name" value="SUBTILASE"/>
    <property type="match status" value="1"/>
</dbReference>
<dbReference type="PROSITE" id="PS00136">
    <property type="entry name" value="SUBTILASE_ASP"/>
    <property type="match status" value="1"/>
</dbReference>
<dbReference type="EMBL" id="JADIMW010000069">
    <property type="protein sequence ID" value="MBO8438552.1"/>
    <property type="molecule type" value="Genomic_DNA"/>
</dbReference>
<evidence type="ECO:0000256" key="2">
    <source>
        <dbReference type="ARBA" id="ARBA00022670"/>
    </source>
</evidence>
<keyword evidence="3 5" id="KW-0378">Hydrolase</keyword>
<comment type="caution">
    <text evidence="9">The sequence shown here is derived from an EMBL/GenBank/DDBJ whole genome shotgun (WGS) entry which is preliminary data.</text>
</comment>
<keyword evidence="2 5" id="KW-0645">Protease</keyword>
<feature type="active site" description="Charge relay system" evidence="5">
    <location>
        <position position="216"/>
    </location>
</feature>
<dbReference type="InterPro" id="IPR051048">
    <property type="entry name" value="Peptidase_S8/S53_subtilisin"/>
</dbReference>